<comment type="caution">
    <text evidence="1">The sequence shown here is derived from an EMBL/GenBank/DDBJ whole genome shotgun (WGS) entry which is preliminary data.</text>
</comment>
<keyword evidence="2" id="KW-1185">Reference proteome</keyword>
<organism evidence="1 2">
    <name type="scientific">Ambispora gerdemannii</name>
    <dbReference type="NCBI Taxonomy" id="144530"/>
    <lineage>
        <taxon>Eukaryota</taxon>
        <taxon>Fungi</taxon>
        <taxon>Fungi incertae sedis</taxon>
        <taxon>Mucoromycota</taxon>
        <taxon>Glomeromycotina</taxon>
        <taxon>Glomeromycetes</taxon>
        <taxon>Archaeosporales</taxon>
        <taxon>Ambisporaceae</taxon>
        <taxon>Ambispora</taxon>
    </lineage>
</organism>
<evidence type="ECO:0000313" key="1">
    <source>
        <dbReference type="EMBL" id="CAG8493928.1"/>
    </source>
</evidence>
<name>A0A9N8WPS5_9GLOM</name>
<accession>A0A9N8WPS5</accession>
<gene>
    <name evidence="1" type="ORF">AGERDE_LOCUS3898</name>
</gene>
<sequence>MPAVAAATGVSILKVLDDDYYNYGTQCLTTKQEGKRTEPRAPPRQSVVKLRKGEEFTSLVYEAGRRRRSSTSYSSDFGDIREGVCRLNRLV</sequence>
<reference evidence="1" key="1">
    <citation type="submission" date="2021-06" db="EMBL/GenBank/DDBJ databases">
        <authorList>
            <person name="Kallberg Y."/>
            <person name="Tangrot J."/>
            <person name="Rosling A."/>
        </authorList>
    </citation>
    <scope>NUCLEOTIDE SEQUENCE</scope>
    <source>
        <strain evidence="1">MT106</strain>
    </source>
</reference>
<dbReference type="Proteomes" id="UP000789831">
    <property type="component" value="Unassembled WGS sequence"/>
</dbReference>
<evidence type="ECO:0000313" key="2">
    <source>
        <dbReference type="Proteomes" id="UP000789831"/>
    </source>
</evidence>
<dbReference type="EMBL" id="CAJVPL010000412">
    <property type="protein sequence ID" value="CAG8493928.1"/>
    <property type="molecule type" value="Genomic_DNA"/>
</dbReference>
<dbReference type="AlphaFoldDB" id="A0A9N8WPS5"/>
<protein>
    <submittedName>
        <fullName evidence="1">5026_t:CDS:1</fullName>
    </submittedName>
</protein>
<proteinExistence type="predicted"/>